<dbReference type="SUPFAM" id="SSF54236">
    <property type="entry name" value="Ubiquitin-like"/>
    <property type="match status" value="1"/>
</dbReference>
<keyword evidence="2" id="KW-1185">Reference proteome</keyword>
<dbReference type="EMBL" id="JAPFFF010000004">
    <property type="protein sequence ID" value="KAK8891040.1"/>
    <property type="molecule type" value="Genomic_DNA"/>
</dbReference>
<name>A0ABR2KIS4_9EUKA</name>
<proteinExistence type="predicted"/>
<organism evidence="1 2">
    <name type="scientific">Tritrichomonas musculus</name>
    <dbReference type="NCBI Taxonomy" id="1915356"/>
    <lineage>
        <taxon>Eukaryota</taxon>
        <taxon>Metamonada</taxon>
        <taxon>Parabasalia</taxon>
        <taxon>Tritrichomonadida</taxon>
        <taxon>Tritrichomonadidae</taxon>
        <taxon>Tritrichomonas</taxon>
    </lineage>
</organism>
<gene>
    <name evidence="1" type="ORF">M9Y10_028244</name>
</gene>
<dbReference type="InterPro" id="IPR029071">
    <property type="entry name" value="Ubiquitin-like_domsf"/>
</dbReference>
<accession>A0ABR2KIS4</accession>
<reference evidence="1 2" key="1">
    <citation type="submission" date="2024-04" db="EMBL/GenBank/DDBJ databases">
        <title>Tritrichomonas musculus Genome.</title>
        <authorList>
            <person name="Alves-Ferreira E."/>
            <person name="Grigg M."/>
            <person name="Lorenzi H."/>
            <person name="Galac M."/>
        </authorList>
    </citation>
    <scope>NUCLEOTIDE SEQUENCE [LARGE SCALE GENOMIC DNA]</scope>
    <source>
        <strain evidence="1 2">EAF2021</strain>
    </source>
</reference>
<evidence type="ECO:0008006" key="3">
    <source>
        <dbReference type="Google" id="ProtNLM"/>
    </source>
</evidence>
<sequence length="192" mass="21919">MCAEIKVRVQWSRGAILPVLTKGSAKTSELTRLLRFACSPNDEVVLLHNGVPLNPDLSLESQLVKENDILEAFITRKSSNNSDELDSKIHSIVFEAARVSDRHYDAIEKESYRVEPTKKSSSDDDYMDLFDFDNKEDKKKKLSISSEPLPTFWVKPNPEPPDLLNTYVPTKVNSIEEAGQFLEKQGWSSWMW</sequence>
<comment type="caution">
    <text evidence="1">The sequence shown here is derived from an EMBL/GenBank/DDBJ whole genome shotgun (WGS) entry which is preliminary data.</text>
</comment>
<protein>
    <recommendedName>
        <fullName evidence="3">Ubiquitin-like domain-containing protein</fullName>
    </recommendedName>
</protein>
<dbReference type="Proteomes" id="UP001470230">
    <property type="component" value="Unassembled WGS sequence"/>
</dbReference>
<evidence type="ECO:0000313" key="2">
    <source>
        <dbReference type="Proteomes" id="UP001470230"/>
    </source>
</evidence>
<evidence type="ECO:0000313" key="1">
    <source>
        <dbReference type="EMBL" id="KAK8891040.1"/>
    </source>
</evidence>